<dbReference type="PANTHER" id="PTHR43667">
    <property type="entry name" value="CYCLOPROPANE-FATTY-ACYL-PHOSPHOLIPID SYNTHASE"/>
    <property type="match status" value="1"/>
</dbReference>
<feature type="domain" description="DUF7884" evidence="6">
    <location>
        <begin position="14"/>
        <end position="86"/>
    </location>
</feature>
<reference evidence="8" key="1">
    <citation type="submission" date="2016-11" db="EMBL/GenBank/DDBJ databases">
        <authorList>
            <person name="Varghese N."/>
            <person name="Submissions S."/>
        </authorList>
    </citation>
    <scope>NUCLEOTIDE SEQUENCE [LARGE SCALE GENOMIC DNA]</scope>
    <source>
        <strain evidence="8">DSM 29326</strain>
    </source>
</reference>
<evidence type="ECO:0000256" key="4">
    <source>
        <dbReference type="ARBA" id="ARBA00022691"/>
    </source>
</evidence>
<comment type="similarity">
    <text evidence="1">Belongs to the CFA/CMAS family.</text>
</comment>
<evidence type="ECO:0000313" key="7">
    <source>
        <dbReference type="EMBL" id="SHE37313.1"/>
    </source>
</evidence>
<protein>
    <submittedName>
        <fullName evidence="7">Cyclopropane-fatty-acyl-phospholipid synthase</fullName>
    </submittedName>
</protein>
<evidence type="ECO:0000256" key="2">
    <source>
        <dbReference type="ARBA" id="ARBA00022603"/>
    </source>
</evidence>
<dbReference type="EMBL" id="FQUE01000001">
    <property type="protein sequence ID" value="SHE37313.1"/>
    <property type="molecule type" value="Genomic_DNA"/>
</dbReference>
<accession>A0A1M4SYR3</accession>
<dbReference type="RefSeq" id="WP_072855326.1">
    <property type="nucleotide sequence ID" value="NZ_FQUE01000001.1"/>
</dbReference>
<proteinExistence type="inferred from homology"/>
<dbReference type="OrthoDB" id="9782855at2"/>
<dbReference type="Pfam" id="PF25371">
    <property type="entry name" value="DUF7884"/>
    <property type="match status" value="1"/>
</dbReference>
<keyword evidence="8" id="KW-1185">Reference proteome</keyword>
<dbReference type="InterPro" id="IPR050723">
    <property type="entry name" value="CFA/CMAS"/>
</dbReference>
<keyword evidence="2" id="KW-0489">Methyltransferase</keyword>
<organism evidence="7 8">
    <name type="scientific">Loktanella atrilutea</name>
    <dbReference type="NCBI Taxonomy" id="366533"/>
    <lineage>
        <taxon>Bacteria</taxon>
        <taxon>Pseudomonadati</taxon>
        <taxon>Pseudomonadota</taxon>
        <taxon>Alphaproteobacteria</taxon>
        <taxon>Rhodobacterales</taxon>
        <taxon>Roseobacteraceae</taxon>
        <taxon>Loktanella</taxon>
    </lineage>
</organism>
<evidence type="ECO:0000313" key="8">
    <source>
        <dbReference type="Proteomes" id="UP000183987"/>
    </source>
</evidence>
<sequence>MWNRILDTALRQLIVTDALELTWPDGHTTRYGDGSPPVRVELHRDDIVQRLVLRPDLTLGNAYMDGDLTVANDDLDGLLSMLMRNRQRGRTTVLMGAARRLASPVQRLARRNPLTRSRQNVAHHYDLSSELYDLFLDTDRQYSCAYFTDPDMSLDAAQEAKKHHIARKLCIRPGMRILDIGCGWGGMALTLARDYGARVVGVTLSEEQHRIAGQRVREAGLTDRIDIRMQDYREVAGPFDRIVSVGMFEHVGKPHYQTYFDKVRDVLTPDGVALIHTIGTATRPRATSEWVRTHIFPGGYLPALSDIQHAVEHSGLMPTDIEVLRLHYAKTLRHWRDRFEAQADRAAALYDDRFVRMWRFYLSAAERSFVDERLVVFQIQLARDKMAVPLTRDYLYVREDAQAAMAAQ</sequence>
<evidence type="ECO:0000256" key="1">
    <source>
        <dbReference type="ARBA" id="ARBA00010815"/>
    </source>
</evidence>
<dbReference type="InterPro" id="IPR003333">
    <property type="entry name" value="CMAS"/>
</dbReference>
<gene>
    <name evidence="7" type="ORF">SAMN05444339_101186</name>
</gene>
<dbReference type="PANTHER" id="PTHR43667:SF1">
    <property type="entry name" value="CYCLOPROPANE-FATTY-ACYL-PHOSPHOLIPID SYNTHASE"/>
    <property type="match status" value="1"/>
</dbReference>
<dbReference type="CDD" id="cd02440">
    <property type="entry name" value="AdoMet_MTases"/>
    <property type="match status" value="1"/>
</dbReference>
<evidence type="ECO:0000256" key="3">
    <source>
        <dbReference type="ARBA" id="ARBA00022679"/>
    </source>
</evidence>
<keyword evidence="5" id="KW-0443">Lipid metabolism</keyword>
<name>A0A1M4SYR3_LOKAT</name>
<dbReference type="GO" id="GO:0008610">
    <property type="term" value="P:lipid biosynthetic process"/>
    <property type="evidence" value="ECO:0007669"/>
    <property type="project" value="InterPro"/>
</dbReference>
<keyword evidence="4" id="KW-0949">S-adenosyl-L-methionine</keyword>
<dbReference type="STRING" id="366533.SAMN05444339_101186"/>
<dbReference type="InterPro" id="IPR029063">
    <property type="entry name" value="SAM-dependent_MTases_sf"/>
</dbReference>
<dbReference type="SUPFAM" id="SSF53335">
    <property type="entry name" value="S-adenosyl-L-methionine-dependent methyltransferases"/>
    <property type="match status" value="1"/>
</dbReference>
<dbReference type="PIRSF" id="PIRSF003085">
    <property type="entry name" value="CMAS"/>
    <property type="match status" value="1"/>
</dbReference>
<dbReference type="Gene3D" id="3.40.50.150">
    <property type="entry name" value="Vaccinia Virus protein VP39"/>
    <property type="match status" value="1"/>
</dbReference>
<dbReference type="GO" id="GO:0008168">
    <property type="term" value="F:methyltransferase activity"/>
    <property type="evidence" value="ECO:0007669"/>
    <property type="project" value="UniProtKB-KW"/>
</dbReference>
<dbReference type="GO" id="GO:0032259">
    <property type="term" value="P:methylation"/>
    <property type="evidence" value="ECO:0007669"/>
    <property type="project" value="UniProtKB-KW"/>
</dbReference>
<dbReference type="AlphaFoldDB" id="A0A1M4SYR3"/>
<dbReference type="Proteomes" id="UP000183987">
    <property type="component" value="Unassembled WGS sequence"/>
</dbReference>
<dbReference type="Pfam" id="PF02353">
    <property type="entry name" value="CMAS"/>
    <property type="match status" value="1"/>
</dbReference>
<dbReference type="InterPro" id="IPR057206">
    <property type="entry name" value="DUF7884"/>
</dbReference>
<evidence type="ECO:0000256" key="5">
    <source>
        <dbReference type="ARBA" id="ARBA00023098"/>
    </source>
</evidence>
<evidence type="ECO:0000259" key="6">
    <source>
        <dbReference type="Pfam" id="PF25371"/>
    </source>
</evidence>
<keyword evidence="3" id="KW-0808">Transferase</keyword>